<comment type="caution">
    <text evidence="6">The sequence shown here is derived from an EMBL/GenBank/DDBJ whole genome shotgun (WGS) entry which is preliminary data.</text>
</comment>
<dbReference type="Proteomes" id="UP000264589">
    <property type="component" value="Unassembled WGS sequence"/>
</dbReference>
<gene>
    <name evidence="6" type="ORF">DX908_07045</name>
</gene>
<dbReference type="InterPro" id="IPR001647">
    <property type="entry name" value="HTH_TetR"/>
</dbReference>
<keyword evidence="1" id="KW-0805">Transcription regulation</keyword>
<dbReference type="InterPro" id="IPR009057">
    <property type="entry name" value="Homeodomain-like_sf"/>
</dbReference>
<sequence>MSESKRDQLVQRALQVFYQGGFHAVGMDRLAKETGVSKTAIYKHFRTKDDLILATLRLRDENFRNWMIRGIEEEAETPEARLYAIFDVLGQWFAEPQFRSCMFIKASSEYQDRKHPVHAISAEHKRLIHRYFEGLAEKAGAAEPSALADQLLLLKEGAIVLAHLLDPKKTAIDAKAAATVLIDAALRPVTD</sequence>
<dbReference type="InterPro" id="IPR011075">
    <property type="entry name" value="TetR_C"/>
</dbReference>
<dbReference type="EMBL" id="QUQO01000001">
    <property type="protein sequence ID" value="RFB05066.1"/>
    <property type="molecule type" value="Genomic_DNA"/>
</dbReference>
<evidence type="ECO:0000256" key="4">
    <source>
        <dbReference type="PROSITE-ProRule" id="PRU00335"/>
    </source>
</evidence>
<dbReference type="Pfam" id="PF16925">
    <property type="entry name" value="TetR_C_13"/>
    <property type="match status" value="1"/>
</dbReference>
<evidence type="ECO:0000256" key="3">
    <source>
        <dbReference type="ARBA" id="ARBA00023163"/>
    </source>
</evidence>
<dbReference type="PANTHER" id="PTHR47506">
    <property type="entry name" value="TRANSCRIPTIONAL REGULATORY PROTEIN"/>
    <property type="match status" value="1"/>
</dbReference>
<organism evidence="6 7">
    <name type="scientific">Parvularcula marina</name>
    <dbReference type="NCBI Taxonomy" id="2292771"/>
    <lineage>
        <taxon>Bacteria</taxon>
        <taxon>Pseudomonadati</taxon>
        <taxon>Pseudomonadota</taxon>
        <taxon>Alphaproteobacteria</taxon>
        <taxon>Parvularculales</taxon>
        <taxon>Parvularculaceae</taxon>
        <taxon>Parvularcula</taxon>
    </lineage>
</organism>
<dbReference type="AlphaFoldDB" id="A0A371RHY3"/>
<dbReference type="SUPFAM" id="SSF48498">
    <property type="entry name" value="Tetracyclin repressor-like, C-terminal domain"/>
    <property type="match status" value="1"/>
</dbReference>
<dbReference type="Pfam" id="PF00440">
    <property type="entry name" value="TetR_N"/>
    <property type="match status" value="1"/>
</dbReference>
<proteinExistence type="predicted"/>
<evidence type="ECO:0000256" key="2">
    <source>
        <dbReference type="ARBA" id="ARBA00023125"/>
    </source>
</evidence>
<dbReference type="InterPro" id="IPR036271">
    <property type="entry name" value="Tet_transcr_reg_TetR-rel_C_sf"/>
</dbReference>
<dbReference type="SUPFAM" id="SSF46689">
    <property type="entry name" value="Homeodomain-like"/>
    <property type="match status" value="1"/>
</dbReference>
<feature type="domain" description="HTH tetR-type" evidence="5">
    <location>
        <begin position="3"/>
        <end position="63"/>
    </location>
</feature>
<evidence type="ECO:0000313" key="6">
    <source>
        <dbReference type="EMBL" id="RFB05066.1"/>
    </source>
</evidence>
<dbReference type="FunCoup" id="A0A371RHY3">
    <property type="interactions" value="22"/>
</dbReference>
<dbReference type="OrthoDB" id="7056813at2"/>
<dbReference type="GO" id="GO:0003677">
    <property type="term" value="F:DNA binding"/>
    <property type="evidence" value="ECO:0007669"/>
    <property type="project" value="UniProtKB-UniRule"/>
</dbReference>
<dbReference type="PRINTS" id="PR00455">
    <property type="entry name" value="HTHTETR"/>
</dbReference>
<accession>A0A371RHY3</accession>
<evidence type="ECO:0000259" key="5">
    <source>
        <dbReference type="PROSITE" id="PS50977"/>
    </source>
</evidence>
<keyword evidence="2 4" id="KW-0238">DNA-binding</keyword>
<dbReference type="RefSeq" id="WP_116391697.1">
    <property type="nucleotide sequence ID" value="NZ_QUQO01000001.1"/>
</dbReference>
<dbReference type="PROSITE" id="PS50977">
    <property type="entry name" value="HTH_TETR_2"/>
    <property type="match status" value="1"/>
</dbReference>
<name>A0A371RHY3_9PROT</name>
<dbReference type="Gene3D" id="1.10.357.10">
    <property type="entry name" value="Tetracycline Repressor, domain 2"/>
    <property type="match status" value="1"/>
</dbReference>
<feature type="DNA-binding region" description="H-T-H motif" evidence="4">
    <location>
        <begin position="26"/>
        <end position="45"/>
    </location>
</feature>
<keyword evidence="3" id="KW-0804">Transcription</keyword>
<evidence type="ECO:0000313" key="7">
    <source>
        <dbReference type="Proteomes" id="UP000264589"/>
    </source>
</evidence>
<dbReference type="PANTHER" id="PTHR47506:SF1">
    <property type="entry name" value="HTH-TYPE TRANSCRIPTIONAL REGULATOR YJDC"/>
    <property type="match status" value="1"/>
</dbReference>
<evidence type="ECO:0000256" key="1">
    <source>
        <dbReference type="ARBA" id="ARBA00023015"/>
    </source>
</evidence>
<reference evidence="6 7" key="1">
    <citation type="submission" date="2018-08" db="EMBL/GenBank/DDBJ databases">
        <title>Parvularcula sp. SM1705, isolated from surface water of the South Sea China.</title>
        <authorList>
            <person name="Sun L."/>
        </authorList>
    </citation>
    <scope>NUCLEOTIDE SEQUENCE [LARGE SCALE GENOMIC DNA]</scope>
    <source>
        <strain evidence="6 7">SM1705</strain>
    </source>
</reference>
<protein>
    <submittedName>
        <fullName evidence="6">TetR family transcriptional regulator</fullName>
    </submittedName>
</protein>
<dbReference type="InParanoid" id="A0A371RHY3"/>
<keyword evidence="7" id="KW-1185">Reference proteome</keyword>